<feature type="active site" evidence="3">
    <location>
        <position position="430"/>
    </location>
</feature>
<name>A0AAV7TS32_PLEWA</name>
<evidence type="ECO:0000259" key="7">
    <source>
        <dbReference type="PROSITE" id="PS51145"/>
    </source>
</evidence>
<dbReference type="InterPro" id="IPR032675">
    <property type="entry name" value="LRR_dom_sf"/>
</dbReference>
<dbReference type="InterPro" id="IPR000906">
    <property type="entry name" value="ZU5_dom"/>
</dbReference>
<feature type="domain" description="ZU5" evidence="7">
    <location>
        <begin position="441"/>
        <end position="582"/>
    </location>
</feature>
<dbReference type="PROSITE" id="PS51450">
    <property type="entry name" value="LRR"/>
    <property type="match status" value="1"/>
</dbReference>
<dbReference type="PANTHER" id="PTHR48051">
    <property type="match status" value="1"/>
</dbReference>
<dbReference type="InterPro" id="IPR000488">
    <property type="entry name" value="Death_dom"/>
</dbReference>
<dbReference type="Pfam" id="PF00531">
    <property type="entry name" value="Death"/>
    <property type="match status" value="1"/>
</dbReference>
<dbReference type="FunFam" id="2.60.220.30:FF:000011">
    <property type="entry name" value="P53-induced death domain protein 1"/>
    <property type="match status" value="1"/>
</dbReference>
<dbReference type="Proteomes" id="UP001066276">
    <property type="component" value="Chromosome 3_2"/>
</dbReference>
<dbReference type="InterPro" id="IPR001611">
    <property type="entry name" value="Leu-rich_rpt"/>
</dbReference>
<dbReference type="Gene3D" id="3.80.10.10">
    <property type="entry name" value="Ribonuclease Inhibitor"/>
    <property type="match status" value="1"/>
</dbReference>
<evidence type="ECO:0000256" key="2">
    <source>
        <dbReference type="ARBA" id="ARBA00022737"/>
    </source>
</evidence>
<reference evidence="8" key="1">
    <citation type="journal article" date="2022" name="bioRxiv">
        <title>Sequencing and chromosome-scale assembly of the giantPleurodeles waltlgenome.</title>
        <authorList>
            <person name="Brown T."/>
            <person name="Elewa A."/>
            <person name="Iarovenko S."/>
            <person name="Subramanian E."/>
            <person name="Araus A.J."/>
            <person name="Petzold A."/>
            <person name="Susuki M."/>
            <person name="Suzuki K.-i.T."/>
            <person name="Hayashi T."/>
            <person name="Toyoda A."/>
            <person name="Oliveira C."/>
            <person name="Osipova E."/>
            <person name="Leigh N.D."/>
            <person name="Simon A."/>
            <person name="Yun M.H."/>
        </authorList>
    </citation>
    <scope>NUCLEOTIDE SEQUENCE</scope>
    <source>
        <strain evidence="8">20211129_DDA</strain>
        <tissue evidence="8">Liver</tissue>
    </source>
</reference>
<dbReference type="InterPro" id="IPR050216">
    <property type="entry name" value="LRR_domain-containing"/>
</dbReference>
<evidence type="ECO:0000259" key="6">
    <source>
        <dbReference type="PROSITE" id="PS50017"/>
    </source>
</evidence>
<evidence type="ECO:0008006" key="10">
    <source>
        <dbReference type="Google" id="ProtNLM"/>
    </source>
</evidence>
<dbReference type="SMART" id="SM00364">
    <property type="entry name" value="LRR_BAC"/>
    <property type="match status" value="7"/>
</dbReference>
<dbReference type="SMART" id="SM00369">
    <property type="entry name" value="LRR_TYP"/>
    <property type="match status" value="6"/>
</dbReference>
<dbReference type="Gene3D" id="2.60.220.30">
    <property type="match status" value="2"/>
</dbReference>
<feature type="site" description="Cleavage; by autolysis" evidence="4">
    <location>
        <begin position="431"/>
        <end position="432"/>
    </location>
</feature>
<proteinExistence type="predicted"/>
<evidence type="ECO:0000313" key="9">
    <source>
        <dbReference type="Proteomes" id="UP001066276"/>
    </source>
</evidence>
<keyword evidence="9" id="KW-1185">Reference proteome</keyword>
<dbReference type="FunFam" id="2.60.220.30:FF:000010">
    <property type="entry name" value="p53-induced death domain-containing protein 1 isoform X2"/>
    <property type="match status" value="1"/>
</dbReference>
<dbReference type="FunFam" id="1.10.533.10:FF:000088">
    <property type="entry name" value="P53-induced death domain protein 1"/>
    <property type="match status" value="1"/>
</dbReference>
<dbReference type="Gene3D" id="1.10.533.10">
    <property type="entry name" value="Death Domain, Fas"/>
    <property type="match status" value="1"/>
</dbReference>
<dbReference type="PROSITE" id="PS50017">
    <property type="entry name" value="DEATH_DOMAIN"/>
    <property type="match status" value="1"/>
</dbReference>
<evidence type="ECO:0000313" key="8">
    <source>
        <dbReference type="EMBL" id="KAJ1178704.1"/>
    </source>
</evidence>
<evidence type="ECO:0000256" key="1">
    <source>
        <dbReference type="ARBA" id="ARBA00022614"/>
    </source>
</evidence>
<accession>A0AAV7TS32</accession>
<dbReference type="PROSITE" id="PS51145">
    <property type="entry name" value="ZU5"/>
    <property type="match status" value="2"/>
</dbReference>
<dbReference type="SUPFAM" id="SSF47986">
    <property type="entry name" value="DEATH domain"/>
    <property type="match status" value="1"/>
</dbReference>
<evidence type="ECO:0000256" key="3">
    <source>
        <dbReference type="PIRSR" id="PIRSR619502-1"/>
    </source>
</evidence>
<dbReference type="Pfam" id="PF00791">
    <property type="entry name" value="ZU5"/>
    <property type="match status" value="1"/>
</dbReference>
<dbReference type="InterPro" id="IPR011029">
    <property type="entry name" value="DEATH-like_dom_sf"/>
</dbReference>
<evidence type="ECO:0000256" key="4">
    <source>
        <dbReference type="PIRSR" id="PIRSR619502-2"/>
    </source>
</evidence>
<dbReference type="InterPro" id="IPR019502">
    <property type="entry name" value="Peptidase_S68_pidd"/>
</dbReference>
<feature type="domain" description="ZU5" evidence="7">
    <location>
        <begin position="308"/>
        <end position="440"/>
    </location>
</feature>
<gene>
    <name evidence="8" type="ORF">NDU88_003946</name>
</gene>
<dbReference type="GO" id="GO:0006974">
    <property type="term" value="P:DNA damage response"/>
    <property type="evidence" value="ECO:0007669"/>
    <property type="project" value="InterPro"/>
</dbReference>
<dbReference type="SUPFAM" id="SSF52058">
    <property type="entry name" value="L domain-like"/>
    <property type="match status" value="1"/>
</dbReference>
<dbReference type="SMART" id="SM00005">
    <property type="entry name" value="DEATH"/>
    <property type="match status" value="1"/>
</dbReference>
<dbReference type="Pfam" id="PF10461">
    <property type="entry name" value="Peptidase_S68"/>
    <property type="match status" value="1"/>
</dbReference>
<dbReference type="PANTHER" id="PTHR48051:SF39">
    <property type="entry name" value="P53-INDUCED DEATH DOMAIN PROTEIN 1"/>
    <property type="match status" value="1"/>
</dbReference>
<dbReference type="AlphaFoldDB" id="A0AAV7TS32"/>
<dbReference type="InterPro" id="IPR003591">
    <property type="entry name" value="Leu-rich_rpt_typical-subtyp"/>
</dbReference>
<dbReference type="GO" id="GO:0007165">
    <property type="term" value="P:signal transduction"/>
    <property type="evidence" value="ECO:0007669"/>
    <property type="project" value="InterPro"/>
</dbReference>
<feature type="domain" description="Death" evidence="6">
    <location>
        <begin position="774"/>
        <end position="859"/>
    </location>
</feature>
<feature type="active site" evidence="3">
    <location>
        <position position="432"/>
    </location>
</feature>
<keyword evidence="2" id="KW-0677">Repeat</keyword>
<dbReference type="EMBL" id="JANPWB010000006">
    <property type="protein sequence ID" value="KAJ1178704.1"/>
    <property type="molecule type" value="Genomic_DNA"/>
</dbReference>
<feature type="active site" evidence="3">
    <location>
        <position position="572"/>
    </location>
</feature>
<feature type="region of interest" description="Disordered" evidence="5">
    <location>
        <begin position="279"/>
        <end position="299"/>
    </location>
</feature>
<evidence type="ECO:0000256" key="5">
    <source>
        <dbReference type="SAM" id="MobiDB-lite"/>
    </source>
</evidence>
<protein>
    <recommendedName>
        <fullName evidence="10">PIDD1 protein</fullName>
    </recommendedName>
</protein>
<comment type="caution">
    <text evidence="8">The sequence shown here is derived from an EMBL/GenBank/DDBJ whole genome shotgun (WGS) entry which is preliminary data.</text>
</comment>
<dbReference type="GO" id="GO:0005737">
    <property type="term" value="C:cytoplasm"/>
    <property type="evidence" value="ECO:0007669"/>
    <property type="project" value="TreeGrafter"/>
</dbReference>
<sequence>MAELEDAQGACCSVAAPASPQLAGNRLNLDVYPDGCQRFLQLLARCPEEMQQVEFLRLSCNEEPIDSALESATRLTGLTSLVLKGGHTRDESGACLHGLLMDLPQEFGSLIRLAHLDLSFNSFSSLPECLTELSNLTVLLLCHNCLQGLPESLGKLKKLTVLSAMTNQIRNLPRSIGELQALQVLNIAENLLESIPEELGYLKSCTEMDLSGNRLEAIPVSFANLQSLRELHLHSNQLRAVPAALASLPRLTRLDLQNNRLRAVPAEIQRCPCVHLRGNPLGRPASPEPEPSSDSSSSELQVHFLSSDEGSFTVTSEGCRVCLPCGIRLCFPLGSVSSDTRVHYRKLPPDPQWVMLQHHDILLSEVLELQPHGVHFLQEVQIWMPYVPPRSLRKREVVVRTRSGKNWSELKTKQERKEKHKHLAKCSVAHFSWFLVISRLVEDQCTVPRDGTQLFSRVDPSIRVKFPAGATEETRIVKMQVLPITEEELQEITNDPESTASPLLCLSQSSSINFLKPVQIQLPLPPGVTGQSLERSRLHLLHGDLQAQTWNDITNQVVLEFTHIYALFEVDHFSWYWLWYTTKTYVGGIAKKVYERLRLYQVNFVALQRKRDPEQVLLQCAPKQKVETILKKLNDRYQGPEPSDLVDMFEGEQFFAAFERGLEIDADRPDCVDGRISFIFYSHMKNMKEIYVKSGVSRKEQAVKGQVSFYRGSIPDTVPEDATKKRKGPDSQWLATLPIKLPKLKSRLDEQYFPKNGQTLPPLNLGNAETGYLTETNLLGIARRIGIDWRTIGMNLGLSYQQIERIGYNNREDLDKQIVEMLFSWARQNTESQNSVKKLIQAMEESSRQDIADEIESIIELGKKKFTESIRRVGLDQESSNEDSAIAMV</sequence>
<organism evidence="8 9">
    <name type="scientific">Pleurodeles waltl</name>
    <name type="common">Iberian ribbed newt</name>
    <dbReference type="NCBI Taxonomy" id="8319"/>
    <lineage>
        <taxon>Eukaryota</taxon>
        <taxon>Metazoa</taxon>
        <taxon>Chordata</taxon>
        <taxon>Craniata</taxon>
        <taxon>Vertebrata</taxon>
        <taxon>Euteleostomi</taxon>
        <taxon>Amphibia</taxon>
        <taxon>Batrachia</taxon>
        <taxon>Caudata</taxon>
        <taxon>Salamandroidea</taxon>
        <taxon>Salamandridae</taxon>
        <taxon>Pleurodelinae</taxon>
        <taxon>Pleurodeles</taxon>
    </lineage>
</organism>
<dbReference type="GO" id="GO:0006915">
    <property type="term" value="P:apoptotic process"/>
    <property type="evidence" value="ECO:0007669"/>
    <property type="project" value="InterPro"/>
</dbReference>
<dbReference type="Pfam" id="PF13855">
    <property type="entry name" value="LRR_8"/>
    <property type="match status" value="2"/>
</dbReference>
<feature type="active site" evidence="3">
    <location>
        <position position="574"/>
    </location>
</feature>
<keyword evidence="1" id="KW-0433">Leucine-rich repeat</keyword>
<feature type="site" description="Cleavage; by autolysis" evidence="4">
    <location>
        <begin position="573"/>
        <end position="574"/>
    </location>
</feature>